<name>A0A4U0WXC3_9PEZI</name>
<dbReference type="Proteomes" id="UP000309340">
    <property type="component" value="Unassembled WGS sequence"/>
</dbReference>
<accession>A0A4U0WXC3</accession>
<evidence type="ECO:0000313" key="4">
    <source>
        <dbReference type="Proteomes" id="UP000309340"/>
    </source>
</evidence>
<evidence type="ECO:0000313" key="3">
    <source>
        <dbReference type="EMBL" id="TKA66465.1"/>
    </source>
</evidence>
<sequence length="251" mass="27734">MACHPESPCSSASASSQELDDQSTDEITQSFATTTLDSSPSDHNSHNPLLSLPDEILGSALSYLKNNDHLSLQLTSRRLFQCSSISVKDLDATEHEAFSTTMKREAYHAAESEEAAGNRSSIRRPCGVCIDVHPFRHFSAIQLMRSASKRGCLRSERKLVICEHMSTTLLELTTQVTSEIGCLEHGAREQQIKQYMCLHPDHRDHDLAVGRTVYLTLELKLGGQGPVLASKDPETYEALRSQDVSAYLDGE</sequence>
<gene>
    <name evidence="3" type="ORF">B0A55_09202</name>
</gene>
<proteinExistence type="predicted"/>
<evidence type="ECO:0000256" key="1">
    <source>
        <dbReference type="SAM" id="MobiDB-lite"/>
    </source>
</evidence>
<dbReference type="Pfam" id="PF00646">
    <property type="entry name" value="F-box"/>
    <property type="match status" value="1"/>
</dbReference>
<dbReference type="InterPro" id="IPR036047">
    <property type="entry name" value="F-box-like_dom_sf"/>
</dbReference>
<keyword evidence="4" id="KW-1185">Reference proteome</keyword>
<evidence type="ECO:0000259" key="2">
    <source>
        <dbReference type="PROSITE" id="PS50181"/>
    </source>
</evidence>
<dbReference type="PROSITE" id="PS50181">
    <property type="entry name" value="FBOX"/>
    <property type="match status" value="1"/>
</dbReference>
<dbReference type="EMBL" id="NAJQ01000643">
    <property type="protein sequence ID" value="TKA66465.1"/>
    <property type="molecule type" value="Genomic_DNA"/>
</dbReference>
<dbReference type="SUPFAM" id="SSF81383">
    <property type="entry name" value="F-box domain"/>
    <property type="match status" value="1"/>
</dbReference>
<feature type="compositionally biased region" description="Polar residues" evidence="1">
    <location>
        <begin position="25"/>
        <end position="47"/>
    </location>
</feature>
<organism evidence="3 4">
    <name type="scientific">Friedmanniomyces simplex</name>
    <dbReference type="NCBI Taxonomy" id="329884"/>
    <lineage>
        <taxon>Eukaryota</taxon>
        <taxon>Fungi</taxon>
        <taxon>Dikarya</taxon>
        <taxon>Ascomycota</taxon>
        <taxon>Pezizomycotina</taxon>
        <taxon>Dothideomycetes</taxon>
        <taxon>Dothideomycetidae</taxon>
        <taxon>Mycosphaerellales</taxon>
        <taxon>Teratosphaeriaceae</taxon>
        <taxon>Friedmanniomyces</taxon>
    </lineage>
</organism>
<feature type="compositionally biased region" description="Low complexity" evidence="1">
    <location>
        <begin position="1"/>
        <end position="17"/>
    </location>
</feature>
<dbReference type="AlphaFoldDB" id="A0A4U0WXC3"/>
<comment type="caution">
    <text evidence="3">The sequence shown here is derived from an EMBL/GenBank/DDBJ whole genome shotgun (WGS) entry which is preliminary data.</text>
</comment>
<feature type="region of interest" description="Disordered" evidence="1">
    <location>
        <begin position="1"/>
        <end position="47"/>
    </location>
</feature>
<reference evidence="3 4" key="1">
    <citation type="submission" date="2017-03" db="EMBL/GenBank/DDBJ databases">
        <title>Genomes of endolithic fungi from Antarctica.</title>
        <authorList>
            <person name="Coleine C."/>
            <person name="Masonjones S."/>
            <person name="Stajich J.E."/>
        </authorList>
    </citation>
    <scope>NUCLEOTIDE SEQUENCE [LARGE SCALE GENOMIC DNA]</scope>
    <source>
        <strain evidence="3 4">CCFEE 5184</strain>
    </source>
</reference>
<dbReference type="InterPro" id="IPR001810">
    <property type="entry name" value="F-box_dom"/>
</dbReference>
<protein>
    <recommendedName>
        <fullName evidence="2">F-box domain-containing protein</fullName>
    </recommendedName>
</protein>
<feature type="domain" description="F-box" evidence="2">
    <location>
        <begin position="46"/>
        <end position="79"/>
    </location>
</feature>